<dbReference type="Gene3D" id="3.40.50.1820">
    <property type="entry name" value="alpha/beta hydrolase"/>
    <property type="match status" value="1"/>
</dbReference>
<feature type="domain" description="AB hydrolase-1" evidence="1">
    <location>
        <begin position="5"/>
        <end position="222"/>
    </location>
</feature>
<dbReference type="InterPro" id="IPR052897">
    <property type="entry name" value="Sec-Metab_Biosynth_Hydrolase"/>
</dbReference>
<keyword evidence="3" id="KW-1185">Reference proteome</keyword>
<proteinExistence type="predicted"/>
<accession>A0ABR4II89</accession>
<dbReference type="SUPFAM" id="SSF53474">
    <property type="entry name" value="alpha/beta-Hydrolases"/>
    <property type="match status" value="1"/>
</dbReference>
<comment type="caution">
    <text evidence="2">The sequence shown here is derived from an EMBL/GenBank/DDBJ whole genome shotgun (WGS) entry which is preliminary data.</text>
</comment>
<dbReference type="PANTHER" id="PTHR37017">
    <property type="entry name" value="AB HYDROLASE-1 DOMAIN-CONTAINING PROTEIN-RELATED"/>
    <property type="match status" value="1"/>
</dbReference>
<dbReference type="Pfam" id="PF12697">
    <property type="entry name" value="Abhydrolase_6"/>
    <property type="match status" value="1"/>
</dbReference>
<dbReference type="EMBL" id="JBFXLU010000416">
    <property type="protein sequence ID" value="KAL2826949.1"/>
    <property type="molecule type" value="Genomic_DNA"/>
</dbReference>
<protein>
    <submittedName>
        <fullName evidence="2">Alpha/beta-hydrolase</fullName>
    </submittedName>
</protein>
<dbReference type="InterPro" id="IPR029058">
    <property type="entry name" value="AB_hydrolase_fold"/>
</dbReference>
<dbReference type="Proteomes" id="UP001610446">
    <property type="component" value="Unassembled WGS sequence"/>
</dbReference>
<name>A0ABR4II89_9EURO</name>
<evidence type="ECO:0000313" key="2">
    <source>
        <dbReference type="EMBL" id="KAL2826949.1"/>
    </source>
</evidence>
<dbReference type="PANTHER" id="PTHR37017:SF3">
    <property type="entry name" value="AB HYDROLASE-1 DOMAIN-CONTAINING PROTEIN"/>
    <property type="match status" value="1"/>
</dbReference>
<sequence>MAPVIFIVPGLWEGPAAFQALRKALKTAGLPVHISQLASTGTTAAEGLTLEDDIAAVSRDLAAVVELAGAEGVYVFLHSAGGLICSAAMRGLTATSLQAAGKQGGVKRIIFMSCAFGLEGFVTRPTPTMQFFENSYFTCNDPRNLLFNDMTDSEAAEWSSKMQRQPANWDGAITYCGWREVPSLYIILETDRAIPLEVQEEMAQLAGSRIVRLDAGHMAQLTRTSEVGQIIIEEITMS</sequence>
<gene>
    <name evidence="2" type="ORF">BJY01DRAFT_262156</name>
</gene>
<dbReference type="InterPro" id="IPR000073">
    <property type="entry name" value="AB_hydrolase_1"/>
</dbReference>
<reference evidence="2 3" key="1">
    <citation type="submission" date="2024-07" db="EMBL/GenBank/DDBJ databases">
        <title>Section-level genome sequencing and comparative genomics of Aspergillus sections Usti and Cavernicolus.</title>
        <authorList>
            <consortium name="Lawrence Berkeley National Laboratory"/>
            <person name="Nybo J.L."/>
            <person name="Vesth T.C."/>
            <person name="Theobald S."/>
            <person name="Frisvad J.C."/>
            <person name="Larsen T.O."/>
            <person name="Kjaerboelling I."/>
            <person name="Rothschild-Mancinelli K."/>
            <person name="Lyhne E.K."/>
            <person name="Kogle M.E."/>
            <person name="Barry K."/>
            <person name="Clum A."/>
            <person name="Na H."/>
            <person name="Ledsgaard L."/>
            <person name="Lin J."/>
            <person name="Lipzen A."/>
            <person name="Kuo A."/>
            <person name="Riley R."/>
            <person name="Mondo S."/>
            <person name="Labutti K."/>
            <person name="Haridas S."/>
            <person name="Pangalinan J."/>
            <person name="Salamov A.A."/>
            <person name="Simmons B.A."/>
            <person name="Magnuson J.K."/>
            <person name="Chen J."/>
            <person name="Drula E."/>
            <person name="Henrissat B."/>
            <person name="Wiebenga A."/>
            <person name="Lubbers R.J."/>
            <person name="Gomes A.C."/>
            <person name="Makela M.R."/>
            <person name="Stajich J."/>
            <person name="Grigoriev I.V."/>
            <person name="Mortensen U.H."/>
            <person name="De Vries R.P."/>
            <person name="Baker S.E."/>
            <person name="Andersen M.R."/>
        </authorList>
    </citation>
    <scope>NUCLEOTIDE SEQUENCE [LARGE SCALE GENOMIC DNA]</scope>
    <source>
        <strain evidence="2 3">CBS 123904</strain>
    </source>
</reference>
<organism evidence="2 3">
    <name type="scientific">Aspergillus pseudoustus</name>
    <dbReference type="NCBI Taxonomy" id="1810923"/>
    <lineage>
        <taxon>Eukaryota</taxon>
        <taxon>Fungi</taxon>
        <taxon>Dikarya</taxon>
        <taxon>Ascomycota</taxon>
        <taxon>Pezizomycotina</taxon>
        <taxon>Eurotiomycetes</taxon>
        <taxon>Eurotiomycetidae</taxon>
        <taxon>Eurotiales</taxon>
        <taxon>Aspergillaceae</taxon>
        <taxon>Aspergillus</taxon>
        <taxon>Aspergillus subgen. Nidulantes</taxon>
    </lineage>
</organism>
<evidence type="ECO:0000259" key="1">
    <source>
        <dbReference type="Pfam" id="PF12697"/>
    </source>
</evidence>
<evidence type="ECO:0000313" key="3">
    <source>
        <dbReference type="Proteomes" id="UP001610446"/>
    </source>
</evidence>